<dbReference type="InParanoid" id="A0A1I7VJS4"/>
<sequence length="163" mass="18075">MAAQLMNFGGSIINNAKNVYDSVGYDGTSLSRNSIASDFIRPWLQNDRANTKTSNKYNSLSFTGYGDQAYGSDYSLMHPVKRSGIETLLNTFLGPTFFGQTTLAPSINLANFFKPEYQQRENYHTAGGSNIDRLINMLRRSGAQRATPNPDNSLNLLQTIFGK</sequence>
<dbReference type="RefSeq" id="XP_003145740.1">
    <property type="nucleotide sequence ID" value="XM_003145692.1"/>
</dbReference>
<dbReference type="Proteomes" id="UP000095285">
    <property type="component" value="Unassembled WGS sequence"/>
</dbReference>
<organism evidence="2 3">
    <name type="scientific">Loa loa</name>
    <name type="common">Eye worm</name>
    <name type="synonym">Filaria loa</name>
    <dbReference type="NCBI Taxonomy" id="7209"/>
    <lineage>
        <taxon>Eukaryota</taxon>
        <taxon>Metazoa</taxon>
        <taxon>Ecdysozoa</taxon>
        <taxon>Nematoda</taxon>
        <taxon>Chromadorea</taxon>
        <taxon>Rhabditida</taxon>
        <taxon>Spirurina</taxon>
        <taxon>Spiruromorpha</taxon>
        <taxon>Filarioidea</taxon>
        <taxon>Onchocercidae</taxon>
        <taxon>Loa</taxon>
    </lineage>
</organism>
<dbReference type="OrthoDB" id="5843009at2759"/>
<dbReference type="EMBL" id="JH712299">
    <property type="protein sequence ID" value="EFO18331.1"/>
    <property type="molecule type" value="Genomic_DNA"/>
</dbReference>
<dbReference type="eggNOG" id="ENOG502SWPB">
    <property type="taxonomic scope" value="Eukaryota"/>
</dbReference>
<evidence type="ECO:0000313" key="1">
    <source>
        <dbReference type="EMBL" id="EFO18331.1"/>
    </source>
</evidence>
<dbReference type="KEGG" id="loa:LOAG_10165"/>
<dbReference type="OMA" id="QLMNFGG"/>
<keyword evidence="2" id="KW-1185">Reference proteome</keyword>
<dbReference type="GeneID" id="9947605"/>
<proteinExistence type="predicted"/>
<dbReference type="CTD" id="9947605"/>
<dbReference type="WBParaSite" id="EN70_3338">
    <property type="protein sequence ID" value="EN70_3338"/>
    <property type="gene ID" value="EN70_3338"/>
</dbReference>
<name>A0A1I7VJS4_LOALO</name>
<accession>A0A1I7VJS4</accession>
<reference evidence="3" key="2">
    <citation type="submission" date="2016-11" db="UniProtKB">
        <authorList>
            <consortium name="WormBaseParasite"/>
        </authorList>
    </citation>
    <scope>IDENTIFICATION</scope>
</reference>
<reference evidence="1 2" key="1">
    <citation type="submission" date="2012-04" db="EMBL/GenBank/DDBJ databases">
        <title>The Genome Sequence of Loa loa.</title>
        <authorList>
            <consortium name="The Broad Institute Genome Sequencing Platform"/>
            <consortium name="Broad Institute Genome Sequencing Center for Infectious Disease"/>
            <person name="Nutman T.B."/>
            <person name="Fink D.L."/>
            <person name="Russ C."/>
            <person name="Young S."/>
            <person name="Zeng Q."/>
            <person name="Gargeya S."/>
            <person name="Alvarado L."/>
            <person name="Berlin A."/>
            <person name="Chapman S.B."/>
            <person name="Chen Z."/>
            <person name="Freedman E."/>
            <person name="Gellesch M."/>
            <person name="Goldberg J."/>
            <person name="Griggs A."/>
            <person name="Gujja S."/>
            <person name="Heilman E.R."/>
            <person name="Heiman D."/>
            <person name="Howarth C."/>
            <person name="Mehta T."/>
            <person name="Neiman D."/>
            <person name="Pearson M."/>
            <person name="Roberts A."/>
            <person name="Saif S."/>
            <person name="Shea T."/>
            <person name="Shenoy N."/>
            <person name="Sisk P."/>
            <person name="Stolte C."/>
            <person name="Sykes S."/>
            <person name="White J."/>
            <person name="Yandava C."/>
            <person name="Haas B."/>
            <person name="Henn M.R."/>
            <person name="Nusbaum C."/>
            <person name="Birren B."/>
        </authorList>
    </citation>
    <scope>NUCLEOTIDE SEQUENCE [LARGE SCALE GENOMIC DNA]</scope>
</reference>
<dbReference type="AlphaFoldDB" id="A0A1I7VJS4"/>
<evidence type="ECO:0000313" key="3">
    <source>
        <dbReference type="WBParaSite" id="EN70_3338"/>
    </source>
</evidence>
<protein>
    <submittedName>
        <fullName evidence="1 3">Uncharacterized protein</fullName>
    </submittedName>
</protein>
<evidence type="ECO:0000313" key="2">
    <source>
        <dbReference type="Proteomes" id="UP000095285"/>
    </source>
</evidence>
<accession>A0A1S0TQE2</accession>
<gene>
    <name evidence="1 3" type="ORF">LOAG_10165</name>
</gene>